<dbReference type="Proteomes" id="UP000234626">
    <property type="component" value="Unassembled WGS sequence"/>
</dbReference>
<reference evidence="1 2" key="1">
    <citation type="submission" date="2017-12" db="EMBL/GenBank/DDBJ databases">
        <title>Characterization of six clinical isolates of Enterochimera gen. nov., a novel genus of the Yersiniaciae family and the three species Enterochimera arupensis sp. nov., Enterochimera coloradensis sp. nov, and Enterochimera californica sp. nov.</title>
        <authorList>
            <person name="Rossi A."/>
            <person name="Fisher M."/>
        </authorList>
    </citation>
    <scope>NUCLEOTIDE SEQUENCE [LARGE SCALE GENOMIC DNA]</scope>
    <source>
        <strain evidence="1 2">2016Iso1</strain>
    </source>
</reference>
<dbReference type="AlphaFoldDB" id="A0A2N5EQM8"/>
<comment type="caution">
    <text evidence="1">The sequence shown here is derived from an EMBL/GenBank/DDBJ whole genome shotgun (WGS) entry which is preliminary data.</text>
</comment>
<evidence type="ECO:0000313" key="1">
    <source>
        <dbReference type="EMBL" id="PLR51904.1"/>
    </source>
</evidence>
<gene>
    <name evidence="1" type="ORF">CYR34_06525</name>
</gene>
<dbReference type="EMBL" id="PJZK01000004">
    <property type="protein sequence ID" value="PLR51904.1"/>
    <property type="molecule type" value="Genomic_DNA"/>
</dbReference>
<protein>
    <submittedName>
        <fullName evidence="1">Uncharacterized protein</fullName>
    </submittedName>
</protein>
<keyword evidence="2" id="KW-1185">Reference proteome</keyword>
<accession>A0A2N5EQM8</accession>
<evidence type="ECO:0000313" key="2">
    <source>
        <dbReference type="Proteomes" id="UP000234626"/>
    </source>
</evidence>
<proteinExistence type="predicted"/>
<organism evidence="1 2">
    <name type="scientific">Chimaeribacter arupi</name>
    <dbReference type="NCBI Taxonomy" id="2060066"/>
    <lineage>
        <taxon>Bacteria</taxon>
        <taxon>Pseudomonadati</taxon>
        <taxon>Pseudomonadota</taxon>
        <taxon>Gammaproteobacteria</taxon>
        <taxon>Enterobacterales</taxon>
        <taxon>Yersiniaceae</taxon>
        <taxon>Chimaeribacter</taxon>
    </lineage>
</organism>
<sequence>MSSPLEIFGRAAKVLGARLRCFYIKPAGPMQATAARPACAPALRFRHKKNRQVIIDLPVSASIT</sequence>
<name>A0A2N5EQM8_9GAMM</name>